<evidence type="ECO:0000313" key="3">
    <source>
        <dbReference type="Proteomes" id="UP000324222"/>
    </source>
</evidence>
<gene>
    <name evidence="2" type="primary">C05D11.1_0</name>
    <name evidence="2" type="ORF">E2C01_076493</name>
</gene>
<feature type="chain" id="PRO_5022760197" evidence="1">
    <location>
        <begin position="22"/>
        <end position="217"/>
    </location>
</feature>
<dbReference type="PANTHER" id="PTHR43016">
    <property type="entry name" value="PRESEQUENCE PROTEASE"/>
    <property type="match status" value="1"/>
</dbReference>
<evidence type="ECO:0000256" key="1">
    <source>
        <dbReference type="SAM" id="SignalP"/>
    </source>
</evidence>
<keyword evidence="1" id="KW-0732">Signal</keyword>
<dbReference type="OrthoDB" id="4953at2759"/>
<dbReference type="Proteomes" id="UP000324222">
    <property type="component" value="Unassembled WGS sequence"/>
</dbReference>
<evidence type="ECO:0000313" key="2">
    <source>
        <dbReference type="EMBL" id="MPC81855.1"/>
    </source>
</evidence>
<dbReference type="PANTHER" id="PTHR43016:SF16">
    <property type="entry name" value="METALLOPROTEASE, PUTATIVE (AFU_ORTHOLOGUE AFUA_4G07610)-RELATED"/>
    <property type="match status" value="1"/>
</dbReference>
<keyword evidence="3" id="KW-1185">Reference proteome</keyword>
<name>A0A5B7IHX0_PORTR</name>
<dbReference type="Gene3D" id="3.30.830.10">
    <property type="entry name" value="Metalloenzyme, LuxS/M16 peptidase-like"/>
    <property type="match status" value="1"/>
</dbReference>
<reference evidence="2 3" key="1">
    <citation type="submission" date="2019-05" db="EMBL/GenBank/DDBJ databases">
        <title>Another draft genome of Portunus trituberculatus and its Hox gene families provides insights of decapod evolution.</title>
        <authorList>
            <person name="Jeong J.-H."/>
            <person name="Song I."/>
            <person name="Kim S."/>
            <person name="Choi T."/>
            <person name="Kim D."/>
            <person name="Ryu S."/>
            <person name="Kim W."/>
        </authorList>
    </citation>
    <scope>NUCLEOTIDE SEQUENCE [LARGE SCALE GENOMIC DNA]</scope>
    <source>
        <tissue evidence="2">Muscle</tissue>
    </source>
</reference>
<proteinExistence type="predicted"/>
<sequence length="217" mass="23509">MSLLIHSLLSISVLMEYLTHSSVSPLPKIFVEVDDPLASSVHHSCFENSVSTCYFGFYGVPKDKVNSVSPLLMDTLTKIGSGEMSIEMDTMKDILSNLILLQDSSLETIPHDTIANSAIGDILYGNSCQHVSPAAFWSPLVWGRGCCVILGCGTCPVGVLYDGAKGMCYFRVWGPTRVLQDGAGGAFYFVLGCGVLLEPFRMGLLCCFRVQHPTSVL</sequence>
<comment type="caution">
    <text evidence="2">The sequence shown here is derived from an EMBL/GenBank/DDBJ whole genome shotgun (WGS) entry which is preliminary data.</text>
</comment>
<dbReference type="SUPFAM" id="SSF63411">
    <property type="entry name" value="LuxS/MPP-like metallohydrolase"/>
    <property type="match status" value="1"/>
</dbReference>
<protein>
    <submittedName>
        <fullName evidence="2">Uncharacterized protein</fullName>
    </submittedName>
</protein>
<dbReference type="AlphaFoldDB" id="A0A5B7IHX0"/>
<organism evidence="2 3">
    <name type="scientific">Portunus trituberculatus</name>
    <name type="common">Swimming crab</name>
    <name type="synonym">Neptunus trituberculatus</name>
    <dbReference type="NCBI Taxonomy" id="210409"/>
    <lineage>
        <taxon>Eukaryota</taxon>
        <taxon>Metazoa</taxon>
        <taxon>Ecdysozoa</taxon>
        <taxon>Arthropoda</taxon>
        <taxon>Crustacea</taxon>
        <taxon>Multicrustacea</taxon>
        <taxon>Malacostraca</taxon>
        <taxon>Eumalacostraca</taxon>
        <taxon>Eucarida</taxon>
        <taxon>Decapoda</taxon>
        <taxon>Pleocyemata</taxon>
        <taxon>Brachyura</taxon>
        <taxon>Eubrachyura</taxon>
        <taxon>Portunoidea</taxon>
        <taxon>Portunidae</taxon>
        <taxon>Portuninae</taxon>
        <taxon>Portunus</taxon>
    </lineage>
</organism>
<accession>A0A5B7IHX0</accession>
<dbReference type="InterPro" id="IPR011249">
    <property type="entry name" value="Metalloenz_LuxS/M16"/>
</dbReference>
<dbReference type="EMBL" id="VSRR010058213">
    <property type="protein sequence ID" value="MPC81855.1"/>
    <property type="molecule type" value="Genomic_DNA"/>
</dbReference>
<feature type="signal peptide" evidence="1">
    <location>
        <begin position="1"/>
        <end position="21"/>
    </location>
</feature>
<dbReference type="GO" id="GO:0046872">
    <property type="term" value="F:metal ion binding"/>
    <property type="evidence" value="ECO:0007669"/>
    <property type="project" value="InterPro"/>
</dbReference>